<evidence type="ECO:0000313" key="2">
    <source>
        <dbReference type="Proteomes" id="UP000595140"/>
    </source>
</evidence>
<evidence type="ECO:0000313" key="1">
    <source>
        <dbReference type="EMBL" id="VFQ70800.1"/>
    </source>
</evidence>
<sequence>MENNNIALITYLKTINSCTALHLLICRQKLMAEEGSSFGERCIVCNIPPALSKDKPDQGPLDVATEKGYRVIDFYTVEVKFILCIIECMYCSR</sequence>
<reference evidence="1 2" key="1">
    <citation type="submission" date="2018-04" db="EMBL/GenBank/DDBJ databases">
        <authorList>
            <person name="Vogel A."/>
        </authorList>
    </citation>
    <scope>NUCLEOTIDE SEQUENCE [LARGE SCALE GENOMIC DNA]</scope>
</reference>
<keyword evidence="2" id="KW-1185">Reference proteome</keyword>
<name>A0A484L3D2_9ASTE</name>
<gene>
    <name evidence="1" type="ORF">CCAM_LOCUS12576</name>
</gene>
<proteinExistence type="predicted"/>
<dbReference type="Proteomes" id="UP000595140">
    <property type="component" value="Unassembled WGS sequence"/>
</dbReference>
<organism evidence="1 2">
    <name type="scientific">Cuscuta campestris</name>
    <dbReference type="NCBI Taxonomy" id="132261"/>
    <lineage>
        <taxon>Eukaryota</taxon>
        <taxon>Viridiplantae</taxon>
        <taxon>Streptophyta</taxon>
        <taxon>Embryophyta</taxon>
        <taxon>Tracheophyta</taxon>
        <taxon>Spermatophyta</taxon>
        <taxon>Magnoliopsida</taxon>
        <taxon>eudicotyledons</taxon>
        <taxon>Gunneridae</taxon>
        <taxon>Pentapetalae</taxon>
        <taxon>asterids</taxon>
        <taxon>lamiids</taxon>
        <taxon>Solanales</taxon>
        <taxon>Convolvulaceae</taxon>
        <taxon>Cuscuteae</taxon>
        <taxon>Cuscuta</taxon>
        <taxon>Cuscuta subgen. Grammica</taxon>
        <taxon>Cuscuta sect. Cleistogrammica</taxon>
    </lineage>
</organism>
<accession>A0A484L3D2</accession>
<protein>
    <submittedName>
        <fullName evidence="1">Uncharacterized protein</fullName>
    </submittedName>
</protein>
<dbReference type="AlphaFoldDB" id="A0A484L3D2"/>
<dbReference type="EMBL" id="OOIL02000945">
    <property type="protein sequence ID" value="VFQ70800.1"/>
    <property type="molecule type" value="Genomic_DNA"/>
</dbReference>